<organism evidence="1 2">
    <name type="scientific">Eumeta variegata</name>
    <name type="common">Bagworm moth</name>
    <name type="synonym">Eumeta japonica</name>
    <dbReference type="NCBI Taxonomy" id="151549"/>
    <lineage>
        <taxon>Eukaryota</taxon>
        <taxon>Metazoa</taxon>
        <taxon>Ecdysozoa</taxon>
        <taxon>Arthropoda</taxon>
        <taxon>Hexapoda</taxon>
        <taxon>Insecta</taxon>
        <taxon>Pterygota</taxon>
        <taxon>Neoptera</taxon>
        <taxon>Endopterygota</taxon>
        <taxon>Lepidoptera</taxon>
        <taxon>Glossata</taxon>
        <taxon>Ditrysia</taxon>
        <taxon>Tineoidea</taxon>
        <taxon>Psychidae</taxon>
        <taxon>Oiketicinae</taxon>
        <taxon>Eumeta</taxon>
    </lineage>
</organism>
<name>A0A4C1X8I1_EUMVA</name>
<dbReference type="AlphaFoldDB" id="A0A4C1X8I1"/>
<dbReference type="EMBL" id="BGZK01000759">
    <property type="protein sequence ID" value="GBP59350.1"/>
    <property type="molecule type" value="Genomic_DNA"/>
</dbReference>
<dbReference type="Proteomes" id="UP000299102">
    <property type="component" value="Unassembled WGS sequence"/>
</dbReference>
<accession>A0A4C1X8I1</accession>
<proteinExistence type="predicted"/>
<evidence type="ECO:0000313" key="2">
    <source>
        <dbReference type="Proteomes" id="UP000299102"/>
    </source>
</evidence>
<reference evidence="1 2" key="1">
    <citation type="journal article" date="2019" name="Commun. Biol.">
        <title>The bagworm genome reveals a unique fibroin gene that provides high tensile strength.</title>
        <authorList>
            <person name="Kono N."/>
            <person name="Nakamura H."/>
            <person name="Ohtoshi R."/>
            <person name="Tomita M."/>
            <person name="Numata K."/>
            <person name="Arakawa K."/>
        </authorList>
    </citation>
    <scope>NUCLEOTIDE SEQUENCE [LARGE SCALE GENOMIC DNA]</scope>
</reference>
<evidence type="ECO:0000313" key="1">
    <source>
        <dbReference type="EMBL" id="GBP59350.1"/>
    </source>
</evidence>
<sequence length="91" mass="9840">MHGAVKRFPLISGKIITKPNSRVQGQCVGMRRKPEHICIRPETVFFSSGRTSVVDRAGAHLSRARGRRAPPAPAGTRCGCLSVTTSRVVDT</sequence>
<protein>
    <submittedName>
        <fullName evidence="1">Uncharacterized protein</fullName>
    </submittedName>
</protein>
<comment type="caution">
    <text evidence="1">The sequence shown here is derived from an EMBL/GenBank/DDBJ whole genome shotgun (WGS) entry which is preliminary data.</text>
</comment>
<gene>
    <name evidence="1" type="ORF">EVAR_45530_1</name>
</gene>
<keyword evidence="2" id="KW-1185">Reference proteome</keyword>